<evidence type="ECO:0000313" key="3">
    <source>
        <dbReference type="EMBL" id="MDC4249301.1"/>
    </source>
</evidence>
<keyword evidence="3" id="KW-0614">Plasmid</keyword>
<proteinExistence type="predicted"/>
<dbReference type="EMBL" id="JAMWMK010000146">
    <property type="protein sequence ID" value="MDC4249301.1"/>
    <property type="molecule type" value="Genomic_DNA"/>
</dbReference>
<dbReference type="Proteomes" id="UP001141166">
    <property type="component" value="Unassembled WGS sequence"/>
</dbReference>
<dbReference type="AlphaFoldDB" id="A0A9X4B5B9"/>
<evidence type="ECO:0000259" key="2">
    <source>
        <dbReference type="Pfam" id="PF03432"/>
    </source>
</evidence>
<geneLocation type="plasmid" evidence="3">
    <name>p3</name>
</geneLocation>
<comment type="caution">
    <text evidence="3">The sequence shown here is derived from an EMBL/GenBank/DDBJ whole genome shotgun (WGS) entry which is preliminary data.</text>
</comment>
<feature type="region of interest" description="Disordered" evidence="1">
    <location>
        <begin position="213"/>
        <end position="241"/>
    </location>
</feature>
<dbReference type="Pfam" id="PF03432">
    <property type="entry name" value="Relaxase"/>
    <property type="match status" value="1"/>
</dbReference>
<feature type="compositionally biased region" description="Polar residues" evidence="1">
    <location>
        <begin position="214"/>
        <end position="224"/>
    </location>
</feature>
<gene>
    <name evidence="3" type="ORF">M3X98_15310</name>
</gene>
<evidence type="ECO:0000256" key="1">
    <source>
        <dbReference type="SAM" id="MobiDB-lite"/>
    </source>
</evidence>
<name>A0A9X4B5B9_ENTFC</name>
<dbReference type="InterPro" id="IPR005094">
    <property type="entry name" value="Endonuclease_MobA/VirD2"/>
</dbReference>
<feature type="region of interest" description="Disordered" evidence="1">
    <location>
        <begin position="300"/>
        <end position="329"/>
    </location>
</feature>
<feature type="compositionally biased region" description="Polar residues" evidence="1">
    <location>
        <begin position="319"/>
        <end position="329"/>
    </location>
</feature>
<feature type="domain" description="MobA/VirD2-like nuclease" evidence="2">
    <location>
        <begin position="2"/>
        <end position="92"/>
    </location>
</feature>
<protein>
    <submittedName>
        <fullName evidence="3">Relaxase/mobilization nuclease domain-containing protein</fullName>
    </submittedName>
</protein>
<dbReference type="RefSeq" id="WP_231412101.1">
    <property type="nucleotide sequence ID" value="NZ_JADMHO010000033.1"/>
</dbReference>
<organism evidence="3 4">
    <name type="scientific">Enterococcus faecium</name>
    <name type="common">Streptococcus faecium</name>
    <dbReference type="NCBI Taxonomy" id="1352"/>
    <lineage>
        <taxon>Bacteria</taxon>
        <taxon>Bacillati</taxon>
        <taxon>Bacillota</taxon>
        <taxon>Bacilli</taxon>
        <taxon>Lactobacillales</taxon>
        <taxon>Enterococcaceae</taxon>
        <taxon>Enterococcus</taxon>
    </lineage>
</organism>
<evidence type="ECO:0000313" key="4">
    <source>
        <dbReference type="Proteomes" id="UP001141166"/>
    </source>
</evidence>
<sequence>MTQSFALDELSPKNTQDWQRANDLGVALAEKLYPQHQTAVYTHLDGQNHVLHNHILVNKVNLETGKKLREVPGKTVEKARVINDRLAQQQHWRILPPPQERFSETEQDLVAKQKYSYMDDLRTRINEAMVDISVRSYKDLRNILEQKSIIFQERVQSLSYAFLDVNNKKRRAKGARLGTDFEKETIFNELENRARQQQPRPIEPVKQRELATTRLMQDTQQTEPSLERRESTTRGIEQQLEQRKPGIARLIDTIQHLRDQLPGITQLVKKHLTYAKEALFDAFEKRFSFDMAQHKQVQRKKIQQDLEQRTQEQAMPKFQTPTQDRGLSL</sequence>
<accession>A0A9X4B5B9</accession>
<reference evidence="3" key="1">
    <citation type="submission" date="2022-05" db="EMBL/GenBank/DDBJ databases">
        <title>Draft genome sequences of Clostridium perfringens strains isolated from Peru.</title>
        <authorList>
            <person name="Hurtado R."/>
            <person name="Lima L."/>
            <person name="Sousa T."/>
            <person name="Jaiswal A.K."/>
            <person name="Tiwari S."/>
            <person name="Maturrano L."/>
            <person name="Brenig B."/>
            <person name="Azevedo V."/>
        </authorList>
    </citation>
    <scope>NUCLEOTIDE SEQUENCE</scope>
    <source>
        <strain evidence="3">CP4</strain>
        <plasmid evidence="3">p3</plasmid>
    </source>
</reference>